<proteinExistence type="predicted"/>
<protein>
    <submittedName>
        <fullName evidence="2">Uncharacterized protein</fullName>
    </submittedName>
</protein>
<organism evidence="2 4">
    <name type="scientific">Kaistella antarctica</name>
    <dbReference type="NCBI Taxonomy" id="266748"/>
    <lineage>
        <taxon>Bacteria</taxon>
        <taxon>Pseudomonadati</taxon>
        <taxon>Bacteroidota</taxon>
        <taxon>Flavobacteriia</taxon>
        <taxon>Flavobacteriales</taxon>
        <taxon>Weeksellaceae</taxon>
        <taxon>Chryseobacterium group</taxon>
        <taxon>Kaistella</taxon>
    </lineage>
</organism>
<reference evidence="2 4" key="2">
    <citation type="submission" date="2018-12" db="EMBL/GenBank/DDBJ databases">
        <authorList>
            <consortium name="Pathogen Informatics"/>
        </authorList>
    </citation>
    <scope>NUCLEOTIDE SEQUENCE [LARGE SCALE GENOMIC DNA]</scope>
    <source>
        <strain evidence="2 4">NCTC13489</strain>
    </source>
</reference>
<evidence type="ECO:0000313" key="3">
    <source>
        <dbReference type="Proteomes" id="UP000028349"/>
    </source>
</evidence>
<keyword evidence="3" id="KW-1185">Reference proteome</keyword>
<evidence type="ECO:0000313" key="4">
    <source>
        <dbReference type="Proteomes" id="UP000270036"/>
    </source>
</evidence>
<dbReference type="EMBL" id="LR134441">
    <property type="protein sequence ID" value="VEH99653.1"/>
    <property type="molecule type" value="Genomic_DNA"/>
</dbReference>
<name>A0A448NRV7_9FLAO</name>
<reference evidence="1 3" key="1">
    <citation type="submission" date="2014-07" db="EMBL/GenBank/DDBJ databases">
        <authorList>
            <person name="Pisani N.G."/>
            <person name="Newman J.D."/>
        </authorList>
    </citation>
    <scope>NUCLEOTIDE SEQUENCE [LARGE SCALE GENOMIC DNA]</scope>
    <source>
        <strain evidence="1 3">LMG 24720</strain>
    </source>
</reference>
<gene>
    <name evidence="1" type="ORF">HY04_09580</name>
    <name evidence="2" type="ORF">NCTC13489_01640</name>
</gene>
<accession>A0A448NRV7</accession>
<dbReference type="KEGG" id="cant:NCTC13489_01640"/>
<evidence type="ECO:0000313" key="1">
    <source>
        <dbReference type="EMBL" id="KEY18721.1"/>
    </source>
</evidence>
<dbReference type="EMBL" id="JPEP01000002">
    <property type="protein sequence ID" value="KEY18721.1"/>
    <property type="molecule type" value="Genomic_DNA"/>
</dbReference>
<evidence type="ECO:0000313" key="2">
    <source>
        <dbReference type="EMBL" id="VEH99653.1"/>
    </source>
</evidence>
<dbReference type="Proteomes" id="UP000028349">
    <property type="component" value="Unassembled WGS sequence"/>
</dbReference>
<sequence length="227" mass="24919">MKKTMVTRTFKFVDAVLKQKADEFINLLDRDSVEFAERGYDAAAKTSFENARDAVAGFPSDETLEAQKIQLTAAKDAARSVLEKTMRTIFNMASNHFGAQSAQYRAFGPADIARQPDAELARTYKIMVPAATANLAAMAAEGLSQTIIDTLTTQGIALDDRIDAVAKGISDRDVATEGRIETLNTLYSYVTKYAGIGQDIFYEINEAKYNDYVLYDTPSGMPDVPPI</sequence>
<dbReference type="AlphaFoldDB" id="A0A448NRV7"/>
<dbReference type="Proteomes" id="UP000270036">
    <property type="component" value="Chromosome"/>
</dbReference>